<dbReference type="PANTHER" id="PTHR37984">
    <property type="entry name" value="PROTEIN CBG26694"/>
    <property type="match status" value="1"/>
</dbReference>
<evidence type="ECO:0000259" key="1">
    <source>
        <dbReference type="PROSITE" id="PS50994"/>
    </source>
</evidence>
<sequence length="291" mass="33645">MGRPKDCCRPFQMVSVDLVGPLPVTRNQNMFLLVVVCCFSKYCLLFSIRRATADIISKILEEKIFLIHGIPSTILMDNGRQFISNTMKSLFANYHIPNVYYTPLYTPQVNTVERYNKTIITAVSSFIENDHRSWDTYMPKIQFALNSAVNEVTGYTPSFLVFGRELVSCGSHYIDSDIEDHIIFAPRDAYAENCGYLSKIFDKVQAALIKAHSRYGTSYNLRRKNVEFNVGDIVWKRTFYQSDKDNRFSKKLAPKFIKCRIVQKKSKLVYDLEDMEGNNLGTWHVKDFKLT</sequence>
<comment type="caution">
    <text evidence="2">The sequence shown here is derived from an EMBL/GenBank/DDBJ whole genome shotgun (WGS) entry which is preliminary data.</text>
</comment>
<evidence type="ECO:0000313" key="3">
    <source>
        <dbReference type="Proteomes" id="UP000814243"/>
    </source>
</evidence>
<dbReference type="GO" id="GO:0003676">
    <property type="term" value="F:nucleic acid binding"/>
    <property type="evidence" value="ECO:0007669"/>
    <property type="project" value="InterPro"/>
</dbReference>
<accession>A0A922N0E4</accession>
<dbReference type="PROSITE" id="PS50994">
    <property type="entry name" value="INTEGRASE"/>
    <property type="match status" value="1"/>
</dbReference>
<gene>
    <name evidence="2" type="ORF">HF086_017392</name>
</gene>
<dbReference type="InterPro" id="IPR036397">
    <property type="entry name" value="RNaseH_sf"/>
</dbReference>
<dbReference type="Gene3D" id="3.30.420.10">
    <property type="entry name" value="Ribonuclease H-like superfamily/Ribonuclease H"/>
    <property type="match status" value="1"/>
</dbReference>
<dbReference type="Proteomes" id="UP000814243">
    <property type="component" value="Unassembled WGS sequence"/>
</dbReference>
<dbReference type="AlphaFoldDB" id="A0A922N0E4"/>
<feature type="domain" description="Integrase catalytic" evidence="1">
    <location>
        <begin position="6"/>
        <end position="165"/>
    </location>
</feature>
<dbReference type="InterPro" id="IPR012337">
    <property type="entry name" value="RNaseH-like_sf"/>
</dbReference>
<dbReference type="EMBL" id="JACEFF010000035">
    <property type="protein sequence ID" value="KAH9645480.1"/>
    <property type="molecule type" value="Genomic_DNA"/>
</dbReference>
<proteinExistence type="predicted"/>
<name>A0A922N0E4_SPOEX</name>
<protein>
    <recommendedName>
        <fullName evidence="1">Integrase catalytic domain-containing protein</fullName>
    </recommendedName>
</protein>
<dbReference type="GO" id="GO:0015074">
    <property type="term" value="P:DNA integration"/>
    <property type="evidence" value="ECO:0007669"/>
    <property type="project" value="InterPro"/>
</dbReference>
<dbReference type="InterPro" id="IPR050951">
    <property type="entry name" value="Retrovirus_Pol_polyprotein"/>
</dbReference>
<dbReference type="InterPro" id="IPR001584">
    <property type="entry name" value="Integrase_cat-core"/>
</dbReference>
<evidence type="ECO:0000313" key="2">
    <source>
        <dbReference type="EMBL" id="KAH9645480.1"/>
    </source>
</evidence>
<dbReference type="Pfam" id="PF00665">
    <property type="entry name" value="rve"/>
    <property type="match status" value="1"/>
</dbReference>
<dbReference type="PANTHER" id="PTHR37984:SF5">
    <property type="entry name" value="PROTEIN NYNRIN-LIKE"/>
    <property type="match status" value="1"/>
</dbReference>
<dbReference type="SUPFAM" id="SSF53098">
    <property type="entry name" value="Ribonuclease H-like"/>
    <property type="match status" value="1"/>
</dbReference>
<reference evidence="2" key="1">
    <citation type="journal article" date="2021" name="G3 (Bethesda)">
        <title>Genome and transcriptome analysis of the beet armyworm Spodoptera exigua reveals targets for pest control. .</title>
        <authorList>
            <person name="Simon S."/>
            <person name="Breeschoten T."/>
            <person name="Jansen H.J."/>
            <person name="Dirks R.P."/>
            <person name="Schranz M.E."/>
            <person name="Ros V.I.D."/>
        </authorList>
    </citation>
    <scope>NUCLEOTIDE SEQUENCE</scope>
    <source>
        <strain evidence="2">TB_SE_WUR_2020</strain>
    </source>
</reference>
<organism evidence="2 3">
    <name type="scientific">Spodoptera exigua</name>
    <name type="common">Beet armyworm</name>
    <name type="synonym">Noctua fulgens</name>
    <dbReference type="NCBI Taxonomy" id="7107"/>
    <lineage>
        <taxon>Eukaryota</taxon>
        <taxon>Metazoa</taxon>
        <taxon>Ecdysozoa</taxon>
        <taxon>Arthropoda</taxon>
        <taxon>Hexapoda</taxon>
        <taxon>Insecta</taxon>
        <taxon>Pterygota</taxon>
        <taxon>Neoptera</taxon>
        <taxon>Endopterygota</taxon>
        <taxon>Lepidoptera</taxon>
        <taxon>Glossata</taxon>
        <taxon>Ditrysia</taxon>
        <taxon>Noctuoidea</taxon>
        <taxon>Noctuidae</taxon>
        <taxon>Amphipyrinae</taxon>
        <taxon>Spodoptera</taxon>
    </lineage>
</organism>